<dbReference type="SUPFAM" id="SSF52317">
    <property type="entry name" value="Class I glutamine amidotransferase-like"/>
    <property type="match status" value="1"/>
</dbReference>
<organism evidence="4 5">
    <name type="scientific">Ornithinimicrobium humiphilum</name>
    <dbReference type="NCBI Taxonomy" id="125288"/>
    <lineage>
        <taxon>Bacteria</taxon>
        <taxon>Bacillati</taxon>
        <taxon>Actinomycetota</taxon>
        <taxon>Actinomycetes</taxon>
        <taxon>Micrococcales</taxon>
        <taxon>Ornithinimicrobiaceae</taxon>
        <taxon>Ornithinimicrobium</taxon>
    </lineage>
</organism>
<name>A0A543KKV7_9MICO</name>
<protein>
    <submittedName>
        <fullName evidence="4">Zinc carboxypeptidase</fullName>
    </submittedName>
</protein>
<dbReference type="InterPro" id="IPR000834">
    <property type="entry name" value="Peptidase_M14"/>
</dbReference>
<dbReference type="InterPro" id="IPR006311">
    <property type="entry name" value="TAT_signal"/>
</dbReference>
<keyword evidence="4" id="KW-0378">Hydrolase</keyword>
<dbReference type="SUPFAM" id="SSF53187">
    <property type="entry name" value="Zn-dependent exopeptidases"/>
    <property type="match status" value="1"/>
</dbReference>
<keyword evidence="4" id="KW-0645">Protease</keyword>
<dbReference type="Pfam" id="PF00246">
    <property type="entry name" value="Peptidase_M14"/>
    <property type="match status" value="1"/>
</dbReference>
<evidence type="ECO:0000256" key="1">
    <source>
        <dbReference type="PROSITE-ProRule" id="PRU01379"/>
    </source>
</evidence>
<evidence type="ECO:0000313" key="5">
    <source>
        <dbReference type="Proteomes" id="UP000315133"/>
    </source>
</evidence>
<keyword evidence="4" id="KW-0121">Carboxypeptidase</keyword>
<feature type="domain" description="Peptidase M14" evidence="3">
    <location>
        <begin position="70"/>
        <end position="368"/>
    </location>
</feature>
<proteinExistence type="inferred from homology"/>
<dbReference type="GO" id="GO:0004181">
    <property type="term" value="F:metallocarboxypeptidase activity"/>
    <property type="evidence" value="ECO:0007669"/>
    <property type="project" value="InterPro"/>
</dbReference>
<gene>
    <name evidence="4" type="ORF">FB476_0562</name>
</gene>
<comment type="caution">
    <text evidence="4">The sequence shown here is derived from an EMBL/GenBank/DDBJ whole genome shotgun (WGS) entry which is preliminary data.</text>
</comment>
<evidence type="ECO:0000259" key="3">
    <source>
        <dbReference type="PROSITE" id="PS52035"/>
    </source>
</evidence>
<dbReference type="GO" id="GO:0008270">
    <property type="term" value="F:zinc ion binding"/>
    <property type="evidence" value="ECO:0007669"/>
    <property type="project" value="InterPro"/>
</dbReference>
<dbReference type="EMBL" id="VFPU01000001">
    <property type="protein sequence ID" value="TQM95712.1"/>
    <property type="molecule type" value="Genomic_DNA"/>
</dbReference>
<feature type="region of interest" description="Disordered" evidence="2">
    <location>
        <begin position="38"/>
        <end position="62"/>
    </location>
</feature>
<accession>A0A543KKV7</accession>
<reference evidence="4 5" key="1">
    <citation type="submission" date="2019-06" db="EMBL/GenBank/DDBJ databases">
        <title>Sequencing the genomes of 1000 actinobacteria strains.</title>
        <authorList>
            <person name="Klenk H.-P."/>
        </authorList>
    </citation>
    <scope>NUCLEOTIDE SEQUENCE [LARGE SCALE GENOMIC DNA]</scope>
    <source>
        <strain evidence="4 5">DSM 12362</strain>
    </source>
</reference>
<dbReference type="InterPro" id="IPR029062">
    <property type="entry name" value="Class_I_gatase-like"/>
</dbReference>
<feature type="active site" description="Proton donor/acceptor" evidence="1">
    <location>
        <position position="333"/>
    </location>
</feature>
<dbReference type="Proteomes" id="UP000315133">
    <property type="component" value="Unassembled WGS sequence"/>
</dbReference>
<dbReference type="SMART" id="SM00631">
    <property type="entry name" value="Zn_pept"/>
    <property type="match status" value="1"/>
</dbReference>
<sequence>MPLRPSAGAVPGRGLLAVVAAAGLALGATVLVGAPSPAPATAGPQVAAPPSEQALPEPPVDASDAALRPGLTAYHDVARRLNAVAARSDRVTTEVVGRSGEGRDLVLVTLTAPETPEQVGVQERMRARIVADPAMAALDRALARDYRLPVLVSANVHGDEPEGTDALLRLVEDWAVSDDPEVMSTLETTRLHLLVTANPDGRVARTRANAAGFDLNRDLVTASQPETVALRDAIVRLQPVMLLDLHGYVNGTLVEPTTAPWTDTTELDLLLPHAWANALGVEEALRSLPHDEADGVRTPQIPLRDLEGGWDGWPPIFTPQYAALHGVVAQTVEVPLRINASEWGRPEEELRRRAAINTDVAEAAVTATLRYAVEHRAELLADHVEVFRRGAAGEEQRRPGPEVPVPVGERDWTTDLPRAYVLPAGDGQRSAPAAARLVDHLVANGVEVLRLTRPAEIGGTVHPAGSHVVDLHQARRGLAATFLGPGTDLSPRIEAMYDMSAWSHGLLWGATVVTVPAGTDLEVTGEPVATAAAPGSVAPSTRGWLLPLEDPADVQALTDLLADGVALEWLDDGSVLVPTDAGTAARAVAREHGVELDPAPAGASGEAVPDGLRLGVAGTPQERWACAEMGLTVETVGTAELNAGLDLSGLDALYVSDGLAWDELGAAARAELRAFVADGGGLVGRGRAGADLDAALDLLDVRAVQGRADANGIVAVDNADGPVAGGAPDHAFVYAPVWFTDLGEGVVAEQRLAAGTPLVSGHWRPDRTGSRGPDEAAGEALVVRGEDASTGARVVLLGSDPLFRAHPKGTYATVARALLWSALGD</sequence>
<comment type="similarity">
    <text evidence="1">Belongs to the peptidase M14 family.</text>
</comment>
<evidence type="ECO:0000313" key="4">
    <source>
        <dbReference type="EMBL" id="TQM95712.1"/>
    </source>
</evidence>
<dbReference type="AlphaFoldDB" id="A0A543KKV7"/>
<dbReference type="RefSeq" id="WP_202876880.1">
    <property type="nucleotide sequence ID" value="NZ_BAAAIL010000003.1"/>
</dbReference>
<keyword evidence="5" id="KW-1185">Reference proteome</keyword>
<evidence type="ECO:0000256" key="2">
    <source>
        <dbReference type="SAM" id="MobiDB-lite"/>
    </source>
</evidence>
<dbReference type="PROSITE" id="PS52035">
    <property type="entry name" value="PEPTIDASE_M14"/>
    <property type="match status" value="1"/>
</dbReference>
<dbReference type="PROSITE" id="PS51318">
    <property type="entry name" value="TAT"/>
    <property type="match status" value="1"/>
</dbReference>
<dbReference type="Gene3D" id="3.40.630.10">
    <property type="entry name" value="Zn peptidases"/>
    <property type="match status" value="1"/>
</dbReference>
<dbReference type="GO" id="GO:0006508">
    <property type="term" value="P:proteolysis"/>
    <property type="evidence" value="ECO:0007669"/>
    <property type="project" value="InterPro"/>
</dbReference>